<keyword evidence="10" id="KW-1185">Reference proteome</keyword>
<feature type="transmembrane region" description="Helical" evidence="8">
    <location>
        <begin position="36"/>
        <end position="52"/>
    </location>
</feature>
<dbReference type="PANTHER" id="PTHR21716:SF67">
    <property type="entry name" value="TRANSPORT PROTEIN YDIK-RELATED"/>
    <property type="match status" value="1"/>
</dbReference>
<name>A0A177NJL9_9GAMM</name>
<evidence type="ECO:0000313" key="9">
    <source>
        <dbReference type="EMBL" id="OAI17754.1"/>
    </source>
</evidence>
<evidence type="ECO:0000256" key="8">
    <source>
        <dbReference type="SAM" id="Phobius"/>
    </source>
</evidence>
<protein>
    <recommendedName>
        <fullName evidence="11">AI-2E family transporter</fullName>
    </recommendedName>
</protein>
<dbReference type="AlphaFoldDB" id="A0A177NJL9"/>
<feature type="transmembrane region" description="Helical" evidence="8">
    <location>
        <begin position="154"/>
        <end position="174"/>
    </location>
</feature>
<evidence type="ECO:0000256" key="7">
    <source>
        <dbReference type="ARBA" id="ARBA00023136"/>
    </source>
</evidence>
<evidence type="ECO:0000256" key="1">
    <source>
        <dbReference type="ARBA" id="ARBA00004651"/>
    </source>
</evidence>
<feature type="transmembrane region" description="Helical" evidence="8">
    <location>
        <begin position="207"/>
        <end position="231"/>
    </location>
</feature>
<reference evidence="10" key="1">
    <citation type="submission" date="2016-03" db="EMBL/GenBank/DDBJ databases">
        <authorList>
            <person name="Heylen K."/>
            <person name="De Vos P."/>
            <person name="Vekeman B."/>
        </authorList>
    </citation>
    <scope>NUCLEOTIDE SEQUENCE [LARGE SCALE GENOMIC DNA]</scope>
    <source>
        <strain evidence="10">R-45383</strain>
    </source>
</reference>
<sequence>MLPPNSRYEKLASLAAFCLLLFACYQVLRPFFFDLLWAAILCYVTWPLYSRLRAWNLSANRAAMAMVLPIGALLLTPFAAAGFTFTDDINRMLQWLNQSPHEWPAPPVWLRGLPLIGDSAADSWLAFGEDSSRLVNFARQYALGAGGWLLQQSIGLAGELMHLGLSILVLFFFYRDGEHVAGHVVIAVERLAGERTQRILHIVRTSLLAVVYGILGTALVQALASMLGFVIAGVPYAFVLGVFAFFLMIIPAAGTVVWLPISLWLLAEGETGWAVFIAVWFLAFVGTIDNWLRPLLISRDVELPFVLIVFGIFGGLLAFGFIGVFLGPTLLATSYALLLDWLIRTEQETLAESDKPPCEAGDDQA</sequence>
<comment type="caution">
    <text evidence="9">The sequence shown here is derived from an EMBL/GenBank/DDBJ whole genome shotgun (WGS) entry which is preliminary data.</text>
</comment>
<dbReference type="RefSeq" id="WP_064029243.1">
    <property type="nucleotide sequence ID" value="NZ_LUUK01000176.1"/>
</dbReference>
<evidence type="ECO:0008006" key="11">
    <source>
        <dbReference type="Google" id="ProtNLM"/>
    </source>
</evidence>
<keyword evidence="3" id="KW-0813">Transport</keyword>
<dbReference type="InterPro" id="IPR002549">
    <property type="entry name" value="AI-2E-like"/>
</dbReference>
<proteinExistence type="inferred from homology"/>
<dbReference type="Proteomes" id="UP000077628">
    <property type="component" value="Unassembled WGS sequence"/>
</dbReference>
<dbReference type="PANTHER" id="PTHR21716">
    <property type="entry name" value="TRANSMEMBRANE PROTEIN"/>
    <property type="match status" value="1"/>
</dbReference>
<feature type="transmembrane region" description="Helical" evidence="8">
    <location>
        <begin position="237"/>
        <end position="261"/>
    </location>
</feature>
<dbReference type="EMBL" id="LUUK01000176">
    <property type="protein sequence ID" value="OAI17754.1"/>
    <property type="molecule type" value="Genomic_DNA"/>
</dbReference>
<dbReference type="OrthoDB" id="5298283at2"/>
<keyword evidence="6 8" id="KW-1133">Transmembrane helix</keyword>
<comment type="similarity">
    <text evidence="2">Belongs to the autoinducer-2 exporter (AI-2E) (TC 2.A.86) family.</text>
</comment>
<keyword evidence="5 8" id="KW-0812">Transmembrane</keyword>
<evidence type="ECO:0000256" key="5">
    <source>
        <dbReference type="ARBA" id="ARBA00022692"/>
    </source>
</evidence>
<evidence type="ECO:0000256" key="3">
    <source>
        <dbReference type="ARBA" id="ARBA00022448"/>
    </source>
</evidence>
<feature type="transmembrane region" description="Helical" evidence="8">
    <location>
        <begin position="305"/>
        <end position="338"/>
    </location>
</feature>
<keyword evidence="4" id="KW-1003">Cell membrane</keyword>
<feature type="transmembrane region" description="Helical" evidence="8">
    <location>
        <begin position="64"/>
        <end position="85"/>
    </location>
</feature>
<evidence type="ECO:0000256" key="6">
    <source>
        <dbReference type="ARBA" id="ARBA00022989"/>
    </source>
</evidence>
<evidence type="ECO:0000256" key="2">
    <source>
        <dbReference type="ARBA" id="ARBA00009773"/>
    </source>
</evidence>
<organism evidence="9 10">
    <name type="scientific">Methylomonas koyamae</name>
    <dbReference type="NCBI Taxonomy" id="702114"/>
    <lineage>
        <taxon>Bacteria</taxon>
        <taxon>Pseudomonadati</taxon>
        <taxon>Pseudomonadota</taxon>
        <taxon>Gammaproteobacteria</taxon>
        <taxon>Methylococcales</taxon>
        <taxon>Methylococcaceae</taxon>
        <taxon>Methylomonas</taxon>
    </lineage>
</organism>
<dbReference type="STRING" id="702114.A1355_07270"/>
<dbReference type="GO" id="GO:0005886">
    <property type="term" value="C:plasma membrane"/>
    <property type="evidence" value="ECO:0007669"/>
    <property type="project" value="UniProtKB-SubCell"/>
</dbReference>
<comment type="subcellular location">
    <subcellularLocation>
        <location evidence="1">Cell membrane</location>
        <topology evidence="1">Multi-pass membrane protein</topology>
    </subcellularLocation>
</comment>
<keyword evidence="7 8" id="KW-0472">Membrane</keyword>
<feature type="transmembrane region" description="Helical" evidence="8">
    <location>
        <begin position="273"/>
        <end position="293"/>
    </location>
</feature>
<accession>A0A177NJL9</accession>
<dbReference type="PROSITE" id="PS51257">
    <property type="entry name" value="PROKAR_LIPOPROTEIN"/>
    <property type="match status" value="1"/>
</dbReference>
<dbReference type="Pfam" id="PF01594">
    <property type="entry name" value="AI-2E_transport"/>
    <property type="match status" value="1"/>
</dbReference>
<gene>
    <name evidence="9" type="ORF">A1355_07270</name>
</gene>
<evidence type="ECO:0000313" key="10">
    <source>
        <dbReference type="Proteomes" id="UP000077628"/>
    </source>
</evidence>
<evidence type="ECO:0000256" key="4">
    <source>
        <dbReference type="ARBA" id="ARBA00022475"/>
    </source>
</evidence>